<reference evidence="3 4" key="1">
    <citation type="submission" date="2019-04" db="EMBL/GenBank/DDBJ databases">
        <title>Chromosome genome assembly for Takifugu flavidus.</title>
        <authorList>
            <person name="Xiao S."/>
        </authorList>
    </citation>
    <scope>NUCLEOTIDE SEQUENCE [LARGE SCALE GENOMIC DNA]</scope>
    <source>
        <strain evidence="3">HTHZ2018</strain>
        <tissue evidence="3">Muscle</tissue>
    </source>
</reference>
<dbReference type="GO" id="GO:0016706">
    <property type="term" value="F:2-oxoglutarate-dependent dioxygenase activity"/>
    <property type="evidence" value="ECO:0007669"/>
    <property type="project" value="InterPro"/>
</dbReference>
<evidence type="ECO:0000313" key="3">
    <source>
        <dbReference type="EMBL" id="TWW66700.1"/>
    </source>
</evidence>
<feature type="region of interest" description="Disordered" evidence="1">
    <location>
        <begin position="107"/>
        <end position="144"/>
    </location>
</feature>
<organism evidence="3 4">
    <name type="scientific">Takifugu flavidus</name>
    <name type="common">sansaifugu</name>
    <dbReference type="NCBI Taxonomy" id="433684"/>
    <lineage>
        <taxon>Eukaryota</taxon>
        <taxon>Metazoa</taxon>
        <taxon>Chordata</taxon>
        <taxon>Craniata</taxon>
        <taxon>Vertebrata</taxon>
        <taxon>Euteleostomi</taxon>
        <taxon>Actinopterygii</taxon>
        <taxon>Neopterygii</taxon>
        <taxon>Teleostei</taxon>
        <taxon>Neoteleostei</taxon>
        <taxon>Acanthomorphata</taxon>
        <taxon>Eupercaria</taxon>
        <taxon>Tetraodontiformes</taxon>
        <taxon>Tetradontoidea</taxon>
        <taxon>Tetraodontidae</taxon>
        <taxon>Takifugu</taxon>
    </lineage>
</organism>
<dbReference type="EMBL" id="RHFK02000013">
    <property type="protein sequence ID" value="TWW66700.1"/>
    <property type="molecule type" value="Genomic_DNA"/>
</dbReference>
<protein>
    <recommendedName>
        <fullName evidence="2">Alkylated DNA repair protein AlkB homologue 8 N-terminal domain-containing protein</fullName>
    </recommendedName>
</protein>
<feature type="domain" description="Alkylated DNA repair protein AlkB homologue 8 N-terminal" evidence="2">
    <location>
        <begin position="62"/>
        <end position="91"/>
    </location>
</feature>
<dbReference type="GO" id="GO:0008168">
    <property type="term" value="F:methyltransferase activity"/>
    <property type="evidence" value="ECO:0007669"/>
    <property type="project" value="InterPro"/>
</dbReference>
<evidence type="ECO:0000259" key="2">
    <source>
        <dbReference type="Pfam" id="PF09004"/>
    </source>
</evidence>
<accession>A0A5C6NKT8</accession>
<gene>
    <name evidence="3" type="ORF">D4764_20G0007320</name>
</gene>
<name>A0A5C6NKT8_9TELE</name>
<dbReference type="Proteomes" id="UP000324091">
    <property type="component" value="Chromosome 20"/>
</dbReference>
<evidence type="ECO:0000313" key="4">
    <source>
        <dbReference type="Proteomes" id="UP000324091"/>
    </source>
</evidence>
<dbReference type="Pfam" id="PF09004">
    <property type="entry name" value="ALKBH8_N"/>
    <property type="match status" value="1"/>
</dbReference>
<sequence length="144" mass="16422">MVIGPIKDSKKAHLQRGGGSSEWCDTDNLLLNNEMTKELIVDFGRVADTHTPIHIKGTANIQQHLFYLRTLRKNHMSSAILVNFYRCTIESIMTNCITVWSILERRRGEEGRGGEGRGEERRGEERRGEERGRGGEGRGEERRV</sequence>
<keyword evidence="4" id="KW-1185">Reference proteome</keyword>
<evidence type="ECO:0000256" key="1">
    <source>
        <dbReference type="SAM" id="MobiDB-lite"/>
    </source>
</evidence>
<proteinExistence type="predicted"/>
<dbReference type="AlphaFoldDB" id="A0A5C6NKT8"/>
<dbReference type="InterPro" id="IPR015095">
    <property type="entry name" value="AlkB_hom8_N"/>
</dbReference>
<comment type="caution">
    <text evidence="3">The sequence shown here is derived from an EMBL/GenBank/DDBJ whole genome shotgun (WGS) entry which is preliminary data.</text>
</comment>